<feature type="domain" description="AMP-dependent synthetase/ligase" evidence="1">
    <location>
        <begin position="1"/>
        <end position="153"/>
    </location>
</feature>
<name>A0ABX7NPP9_9BACT</name>
<protein>
    <submittedName>
        <fullName evidence="2">AMP-binding protein</fullName>
    </submittedName>
</protein>
<reference evidence="2 3" key="1">
    <citation type="submission" date="2021-02" db="EMBL/GenBank/DDBJ databases">
        <title>De Novo genome assembly of isolated myxobacteria.</title>
        <authorList>
            <person name="Stevens D.C."/>
        </authorList>
    </citation>
    <scope>NUCLEOTIDE SEQUENCE [LARGE SCALE GENOMIC DNA]</scope>
    <source>
        <strain evidence="2 3">SCHIC003</strain>
    </source>
</reference>
<organism evidence="2 3">
    <name type="scientific">Myxococcus landrumensis</name>
    <dbReference type="NCBI Taxonomy" id="2813577"/>
    <lineage>
        <taxon>Bacteria</taxon>
        <taxon>Pseudomonadati</taxon>
        <taxon>Myxococcota</taxon>
        <taxon>Myxococcia</taxon>
        <taxon>Myxococcales</taxon>
        <taxon>Cystobacterineae</taxon>
        <taxon>Myxococcaceae</taxon>
        <taxon>Myxococcus</taxon>
    </lineage>
</organism>
<dbReference type="EMBL" id="CP071091">
    <property type="protein sequence ID" value="QSQ18188.1"/>
    <property type="molecule type" value="Genomic_DNA"/>
</dbReference>
<dbReference type="Pfam" id="PF00501">
    <property type="entry name" value="AMP-binding"/>
    <property type="match status" value="1"/>
</dbReference>
<evidence type="ECO:0000259" key="1">
    <source>
        <dbReference type="Pfam" id="PF00501"/>
    </source>
</evidence>
<accession>A0ABX7NPP9</accession>
<dbReference type="Proteomes" id="UP000663090">
    <property type="component" value="Chromosome"/>
</dbReference>
<gene>
    <name evidence="2" type="ORF">JY572_08660</name>
</gene>
<dbReference type="PANTHER" id="PTHR45527">
    <property type="entry name" value="NONRIBOSOMAL PEPTIDE SYNTHETASE"/>
    <property type="match status" value="1"/>
</dbReference>
<dbReference type="PANTHER" id="PTHR45527:SF1">
    <property type="entry name" value="FATTY ACID SYNTHASE"/>
    <property type="match status" value="1"/>
</dbReference>
<dbReference type="SUPFAM" id="SSF56801">
    <property type="entry name" value="Acetyl-CoA synthetase-like"/>
    <property type="match status" value="1"/>
</dbReference>
<sequence>MGALLHGSKLVLAPPHALSLDELASLLLQERVSSLWLTAALFEQMASLQPSALASVSQLLAGGDALPPSRVREHLSRSAPGHLLVNGYGPTENTTFSATFPLRHGELLLSLRPHRRPSLQLLRLVLDSSLLPLPPGLPGELFVGGDGLAWGYLNRPDLTAEALHSSPVQLRSGRSPLPHR</sequence>
<dbReference type="Gene3D" id="2.30.38.10">
    <property type="entry name" value="Luciferase, Domain 3"/>
    <property type="match status" value="1"/>
</dbReference>
<evidence type="ECO:0000313" key="3">
    <source>
        <dbReference type="Proteomes" id="UP000663090"/>
    </source>
</evidence>
<evidence type="ECO:0000313" key="2">
    <source>
        <dbReference type="EMBL" id="QSQ18188.1"/>
    </source>
</evidence>
<dbReference type="InterPro" id="IPR000873">
    <property type="entry name" value="AMP-dep_synth/lig_dom"/>
</dbReference>
<dbReference type="Gene3D" id="3.40.50.980">
    <property type="match status" value="1"/>
</dbReference>
<proteinExistence type="predicted"/>
<keyword evidence="3" id="KW-1185">Reference proteome</keyword>